<dbReference type="STRING" id="313596.RB2501_06265"/>
<dbReference type="AlphaFoldDB" id="A4CHS3"/>
<dbReference type="PANTHER" id="PTHR35149:SF1">
    <property type="entry name" value="DUF5655 DOMAIN-CONTAINING PROTEIN"/>
    <property type="match status" value="1"/>
</dbReference>
<dbReference type="Proteomes" id="UP000009049">
    <property type="component" value="Chromosome"/>
</dbReference>
<feature type="domain" description="GmrSD restriction endonucleases N-terminal" evidence="1">
    <location>
        <begin position="15"/>
        <end position="334"/>
    </location>
</feature>
<reference evidence="3 4" key="1">
    <citation type="journal article" date="2009" name="J. Bacteriol.">
        <title>Complete genome sequence of Robiginitalea biformata HTCC2501.</title>
        <authorList>
            <person name="Oh H.M."/>
            <person name="Giovannoni S.J."/>
            <person name="Lee K."/>
            <person name="Ferriera S."/>
            <person name="Johnson J."/>
            <person name="Cho J.C."/>
        </authorList>
    </citation>
    <scope>NUCLEOTIDE SEQUENCE [LARGE SCALE GENOMIC DNA]</scope>
    <source>
        <strain evidence="4">ATCC BAA-864 / HTCC2501 / KCTC 12146</strain>
    </source>
</reference>
<dbReference type="EMBL" id="CP001712">
    <property type="protein sequence ID" value="EAR16481.1"/>
    <property type="molecule type" value="Genomic_DNA"/>
</dbReference>
<keyword evidence="4" id="KW-1185">Reference proteome</keyword>
<accession>A4CHS3</accession>
<proteinExistence type="predicted"/>
<evidence type="ECO:0000313" key="4">
    <source>
        <dbReference type="Proteomes" id="UP000009049"/>
    </source>
</evidence>
<dbReference type="eggNOG" id="COG1479">
    <property type="taxonomic scope" value="Bacteria"/>
</dbReference>
<dbReference type="InterPro" id="IPR004919">
    <property type="entry name" value="GmrSD_N"/>
</dbReference>
<feature type="domain" description="GmrSD restriction endonucleases C-terminal" evidence="2">
    <location>
        <begin position="620"/>
        <end position="750"/>
    </location>
</feature>
<evidence type="ECO:0000313" key="3">
    <source>
        <dbReference type="EMBL" id="EAR16481.1"/>
    </source>
</evidence>
<dbReference type="RefSeq" id="WP_015753238.1">
    <property type="nucleotide sequence ID" value="NC_013222.1"/>
</dbReference>
<name>A4CHS3_ROBBH</name>
<dbReference type="KEGG" id="rbi:RB2501_06265"/>
<organism evidence="3 4">
    <name type="scientific">Robiginitalea biformata (strain ATCC BAA-864 / DSM 15991 / KCTC 12146 / HTCC2501)</name>
    <dbReference type="NCBI Taxonomy" id="313596"/>
    <lineage>
        <taxon>Bacteria</taxon>
        <taxon>Pseudomonadati</taxon>
        <taxon>Bacteroidota</taxon>
        <taxon>Flavobacteriia</taxon>
        <taxon>Flavobacteriales</taxon>
        <taxon>Flavobacteriaceae</taxon>
        <taxon>Robiginitalea</taxon>
    </lineage>
</organism>
<dbReference type="OrthoDB" id="9798761at2"/>
<dbReference type="Pfam" id="PF03235">
    <property type="entry name" value="GmrSD_N"/>
    <property type="match status" value="1"/>
</dbReference>
<evidence type="ECO:0000259" key="2">
    <source>
        <dbReference type="Pfam" id="PF07510"/>
    </source>
</evidence>
<gene>
    <name evidence="3" type="ordered locus">RB2501_06265</name>
</gene>
<protein>
    <recommendedName>
        <fullName evidence="5">DUF262 domain-containing protein</fullName>
    </recommendedName>
</protein>
<sequence>MIRIDSAFDPITLSIHNFFQQPGVGYYIPLYQREYTWDQDNIDQLVVDLSRGIENSLSDDDEIRFLGTIILVQESNPTENIEPQDPRGLPSRIDKVIDGQQRLSTLALMAAMLYDRISIIEDKIADNEPLRDEIIQTTKDWKKKLVDIFSLDLGRGTPERKPIIIRGNIDQWTMNGEIERNYKSPVSNYLAQYISYVLDPKGETDKPKFNKQNRVGKNLRLIQNWLSKTIEIAHVIDGSDFLPAWDIINEIDQKYIWQYERDNLVAEINKREVENKKSISYLLCSVVQLFSICHYLLDRCCFTVIKPTKDDWAFDLFQSLNATGTPLTAIETFAPLVVNTTNQCEGSYYSSRTKENFENVEKLFDSTNTAAQKNKLTNDFLTSLALTTDGSQLSSHFSNQRKWLHEIYTGLEPYELKKGLISFFGNYATYYKEVWIEYSGENSQVLSRISSHEDADLCSLMLLFLKQANHKMSIAVLGRFYNDVLNNEEESVPNFIEACKLTFSFYVLWRSVKSNSGLDKAYRDFYQKKKDYEGYSWKESTSISLDDLRSHYINCLSEIGVDGFKTWSEKALRYLKYNNSKTVCRMALLMAFHQTISDEENPGLMKIGAEGVAPYLKLERWNSDDLKTIEHIAPQVNNGSWDDKLYTIESELYQSIGNLTLLPTDINSSIGNKSWTEKLIYYKHIREEDPTKKQKLRKKAQDAGIELKEETIKILEKVRYSKHMDAIVKEGDKINWNADLVEKRAKKILELVWGKTASWINFK</sequence>
<dbReference type="PANTHER" id="PTHR35149">
    <property type="entry name" value="SLL5132 PROTEIN"/>
    <property type="match status" value="1"/>
</dbReference>
<evidence type="ECO:0008006" key="5">
    <source>
        <dbReference type="Google" id="ProtNLM"/>
    </source>
</evidence>
<dbReference type="HOGENOM" id="CLU_020475_0_0_10"/>
<evidence type="ECO:0000259" key="1">
    <source>
        <dbReference type="Pfam" id="PF03235"/>
    </source>
</evidence>
<dbReference type="Pfam" id="PF07510">
    <property type="entry name" value="GmrSD_C"/>
    <property type="match status" value="1"/>
</dbReference>
<dbReference type="InterPro" id="IPR011089">
    <property type="entry name" value="GmrSD_C"/>
</dbReference>